<dbReference type="CDD" id="cd11053">
    <property type="entry name" value="CYP110-like"/>
    <property type="match status" value="1"/>
</dbReference>
<keyword evidence="4 8" id="KW-0560">Oxidoreductase</keyword>
<sequence>MQLPNTLQTPSFFQKLQWVTNPVGYMEKAAQQYPDIFTAEIVGFGDTLVVVNNPQALQEILTNDRKKFIAVGEENKILQPLIGDYSVIMLEGESHKRRRQILMPPFHGERMRTYGENICNIAEKVFSQIPPGKPFLARKAMQDISLQVILQVVFGLYEGERYQQIKRLLTSITEIFSSPLNASLLYFPFLQKDLGAWSPWGKFVHLRSSIDELLYAVIAERREHPDPNRVDILSLLMSAKDEQGNSMTDQELRDEMMTMLLAGHDSTASAMAWGLYWIHHLPEVREKLLQELDTLGDCPDPTSIVRLPYLTAVCNETLRIYPVAIMTFAREVQEPVELLGHHLEPGTLLAGCIYLLHQREDLYPQPKQFKPERFLERQFSPYEFMPFGAGVRRCIGHALAPFEMKLVLATIVSRYQLALADHRPEKPRRQNVTLAPAGGVKMVITGKRVRSQSPQAALIN</sequence>
<dbReference type="InterPro" id="IPR002401">
    <property type="entry name" value="Cyt_P450_E_grp-I"/>
</dbReference>
<evidence type="ECO:0000256" key="1">
    <source>
        <dbReference type="ARBA" id="ARBA00010617"/>
    </source>
</evidence>
<evidence type="ECO:0000256" key="2">
    <source>
        <dbReference type="ARBA" id="ARBA00022617"/>
    </source>
</evidence>
<dbReference type="EMBL" id="JACXAE010000093">
    <property type="protein sequence ID" value="MBD2776381.1"/>
    <property type="molecule type" value="Genomic_DNA"/>
</dbReference>
<dbReference type="Gene3D" id="1.10.630.10">
    <property type="entry name" value="Cytochrome P450"/>
    <property type="match status" value="1"/>
</dbReference>
<evidence type="ECO:0000256" key="7">
    <source>
        <dbReference type="PIRSR" id="PIRSR602401-1"/>
    </source>
</evidence>
<dbReference type="GO" id="GO:0004497">
    <property type="term" value="F:monooxygenase activity"/>
    <property type="evidence" value="ECO:0007669"/>
    <property type="project" value="UniProtKB-KW"/>
</dbReference>
<comment type="caution">
    <text evidence="9">The sequence shown here is derived from an EMBL/GenBank/DDBJ whole genome shotgun (WGS) entry which is preliminary data.</text>
</comment>
<keyword evidence="2 7" id="KW-0349">Heme</keyword>
<name>A0A8J6XNP4_9CYAN</name>
<dbReference type="PROSITE" id="PS00086">
    <property type="entry name" value="CYTOCHROME_P450"/>
    <property type="match status" value="1"/>
</dbReference>
<evidence type="ECO:0000256" key="4">
    <source>
        <dbReference type="ARBA" id="ARBA00023002"/>
    </source>
</evidence>
<keyword evidence="5 7" id="KW-0408">Iron</keyword>
<protein>
    <submittedName>
        <fullName evidence="9">Cytochrome P450</fullName>
    </submittedName>
</protein>
<proteinExistence type="inferred from homology"/>
<dbReference type="InterPro" id="IPR017972">
    <property type="entry name" value="Cyt_P450_CS"/>
</dbReference>
<reference evidence="9" key="1">
    <citation type="submission" date="2020-09" db="EMBL/GenBank/DDBJ databases">
        <title>Iningainema tapete sp. nov. (Scytonemataceae, Cyanobacteria) from greenhouses in central Florida (USA) produces two types of nodularin with biosynthetic potential for microcystin-LR and anabaenopeptins.</title>
        <authorList>
            <person name="Berthold D.E."/>
            <person name="Lefler F.W."/>
            <person name="Huang I.-S."/>
            <person name="Abdulla H."/>
            <person name="Zimba P.V."/>
            <person name="Laughinghouse H.D. IV."/>
        </authorList>
    </citation>
    <scope>NUCLEOTIDE SEQUENCE</scope>
    <source>
        <strain evidence="9">BLCCT55</strain>
    </source>
</reference>
<dbReference type="Proteomes" id="UP000629098">
    <property type="component" value="Unassembled WGS sequence"/>
</dbReference>
<dbReference type="InterPro" id="IPR001128">
    <property type="entry name" value="Cyt_P450"/>
</dbReference>
<feature type="binding site" description="axial binding residue" evidence="7">
    <location>
        <position position="394"/>
    </location>
    <ligand>
        <name>heme</name>
        <dbReference type="ChEBI" id="CHEBI:30413"/>
    </ligand>
    <ligandPart>
        <name>Fe</name>
        <dbReference type="ChEBI" id="CHEBI:18248"/>
    </ligandPart>
</feature>
<comment type="similarity">
    <text evidence="1 8">Belongs to the cytochrome P450 family.</text>
</comment>
<evidence type="ECO:0000256" key="8">
    <source>
        <dbReference type="RuleBase" id="RU000461"/>
    </source>
</evidence>
<dbReference type="PANTHER" id="PTHR24291:SF50">
    <property type="entry name" value="BIFUNCTIONAL ALBAFLAVENONE MONOOXYGENASE_TERPENE SYNTHASE"/>
    <property type="match status" value="1"/>
</dbReference>
<keyword evidence="3 7" id="KW-0479">Metal-binding</keyword>
<dbReference type="GO" id="GO:0016705">
    <property type="term" value="F:oxidoreductase activity, acting on paired donors, with incorporation or reduction of molecular oxygen"/>
    <property type="evidence" value="ECO:0007669"/>
    <property type="project" value="InterPro"/>
</dbReference>
<evidence type="ECO:0000256" key="3">
    <source>
        <dbReference type="ARBA" id="ARBA00022723"/>
    </source>
</evidence>
<gene>
    <name evidence="9" type="ORF">ICL16_31075</name>
</gene>
<evidence type="ECO:0000313" key="10">
    <source>
        <dbReference type="Proteomes" id="UP000629098"/>
    </source>
</evidence>
<dbReference type="InterPro" id="IPR050196">
    <property type="entry name" value="Cytochrome_P450_Monoox"/>
</dbReference>
<keyword evidence="10" id="KW-1185">Reference proteome</keyword>
<dbReference type="GO" id="GO:0020037">
    <property type="term" value="F:heme binding"/>
    <property type="evidence" value="ECO:0007669"/>
    <property type="project" value="InterPro"/>
</dbReference>
<dbReference type="Pfam" id="PF00067">
    <property type="entry name" value="p450"/>
    <property type="match status" value="1"/>
</dbReference>
<dbReference type="InterPro" id="IPR036396">
    <property type="entry name" value="Cyt_P450_sf"/>
</dbReference>
<dbReference type="SUPFAM" id="SSF48264">
    <property type="entry name" value="Cytochrome P450"/>
    <property type="match status" value="1"/>
</dbReference>
<dbReference type="GO" id="GO:0005506">
    <property type="term" value="F:iron ion binding"/>
    <property type="evidence" value="ECO:0007669"/>
    <property type="project" value="InterPro"/>
</dbReference>
<dbReference type="AlphaFoldDB" id="A0A8J6XNP4"/>
<keyword evidence="6 8" id="KW-0503">Monooxygenase</keyword>
<dbReference type="PANTHER" id="PTHR24291">
    <property type="entry name" value="CYTOCHROME P450 FAMILY 4"/>
    <property type="match status" value="1"/>
</dbReference>
<dbReference type="PRINTS" id="PR00385">
    <property type="entry name" value="P450"/>
</dbReference>
<comment type="cofactor">
    <cofactor evidence="7">
        <name>heme</name>
        <dbReference type="ChEBI" id="CHEBI:30413"/>
    </cofactor>
</comment>
<evidence type="ECO:0000313" key="9">
    <source>
        <dbReference type="EMBL" id="MBD2776381.1"/>
    </source>
</evidence>
<organism evidence="9 10">
    <name type="scientific">Iningainema tapete BLCC-T55</name>
    <dbReference type="NCBI Taxonomy" id="2748662"/>
    <lineage>
        <taxon>Bacteria</taxon>
        <taxon>Bacillati</taxon>
        <taxon>Cyanobacteriota</taxon>
        <taxon>Cyanophyceae</taxon>
        <taxon>Nostocales</taxon>
        <taxon>Scytonemataceae</taxon>
        <taxon>Iningainema tapete</taxon>
    </lineage>
</organism>
<evidence type="ECO:0000256" key="5">
    <source>
        <dbReference type="ARBA" id="ARBA00023004"/>
    </source>
</evidence>
<dbReference type="RefSeq" id="WP_190835514.1">
    <property type="nucleotide sequence ID" value="NZ_CAWPPI010000093.1"/>
</dbReference>
<evidence type="ECO:0000256" key="6">
    <source>
        <dbReference type="ARBA" id="ARBA00023033"/>
    </source>
</evidence>
<accession>A0A8J6XNP4</accession>
<dbReference type="PRINTS" id="PR00463">
    <property type="entry name" value="EP450I"/>
</dbReference>